<evidence type="ECO:0000256" key="1">
    <source>
        <dbReference type="SAM" id="MobiDB-lite"/>
    </source>
</evidence>
<accession>A0A9P0ILJ0</accession>
<reference evidence="2" key="1">
    <citation type="submission" date="2022-02" db="EMBL/GenBank/DDBJ databases">
        <authorList>
            <person name="King R."/>
        </authorList>
    </citation>
    <scope>NUCLEOTIDE SEQUENCE</scope>
</reference>
<dbReference type="Proteomes" id="UP001154329">
    <property type="component" value="Chromosome 1"/>
</dbReference>
<reference evidence="2" key="2">
    <citation type="submission" date="2022-10" db="EMBL/GenBank/DDBJ databases">
        <authorList>
            <consortium name="ENA_rothamsted_submissions"/>
            <consortium name="culmorum"/>
            <person name="King R."/>
        </authorList>
    </citation>
    <scope>NUCLEOTIDE SEQUENCE</scope>
</reference>
<name>A0A9P0ILJ0_APHGO</name>
<organism evidence="2 3">
    <name type="scientific">Aphis gossypii</name>
    <name type="common">Cotton aphid</name>
    <dbReference type="NCBI Taxonomy" id="80765"/>
    <lineage>
        <taxon>Eukaryota</taxon>
        <taxon>Metazoa</taxon>
        <taxon>Ecdysozoa</taxon>
        <taxon>Arthropoda</taxon>
        <taxon>Hexapoda</taxon>
        <taxon>Insecta</taxon>
        <taxon>Pterygota</taxon>
        <taxon>Neoptera</taxon>
        <taxon>Paraneoptera</taxon>
        <taxon>Hemiptera</taxon>
        <taxon>Sternorrhyncha</taxon>
        <taxon>Aphidomorpha</taxon>
        <taxon>Aphidoidea</taxon>
        <taxon>Aphididae</taxon>
        <taxon>Aphidini</taxon>
        <taxon>Aphis</taxon>
        <taxon>Aphis</taxon>
    </lineage>
</organism>
<sequence>MEGAHALMRGDDLGQARQSHRRPDQRCRCPQRKLSFSLVKATLTGPSPVSGGT</sequence>
<protein>
    <submittedName>
        <fullName evidence="2">Uncharacterized protein</fullName>
    </submittedName>
</protein>
<gene>
    <name evidence="2" type="ORF">APHIGO_LOCUS636</name>
</gene>
<keyword evidence="3" id="KW-1185">Reference proteome</keyword>
<proteinExistence type="predicted"/>
<dbReference type="AlphaFoldDB" id="A0A9P0ILJ0"/>
<feature type="region of interest" description="Disordered" evidence="1">
    <location>
        <begin position="1"/>
        <end position="29"/>
    </location>
</feature>
<evidence type="ECO:0000313" key="2">
    <source>
        <dbReference type="EMBL" id="CAH1709002.1"/>
    </source>
</evidence>
<dbReference type="EMBL" id="OU899034">
    <property type="protein sequence ID" value="CAH1709002.1"/>
    <property type="molecule type" value="Genomic_DNA"/>
</dbReference>
<evidence type="ECO:0000313" key="3">
    <source>
        <dbReference type="Proteomes" id="UP001154329"/>
    </source>
</evidence>